<dbReference type="InterPro" id="IPR025839">
    <property type="entry name" value="RLAN_dom"/>
</dbReference>
<dbReference type="Pfam" id="PF14401">
    <property type="entry name" value="RLAN"/>
    <property type="match status" value="1"/>
</dbReference>
<dbReference type="EMBL" id="AP022853">
    <property type="protein sequence ID" value="BCB27462.1"/>
    <property type="molecule type" value="Genomic_DNA"/>
</dbReference>
<organism evidence="3 4">
    <name type="scientific">Sulfurimicrobium lacus</name>
    <dbReference type="NCBI Taxonomy" id="2715678"/>
    <lineage>
        <taxon>Bacteria</taxon>
        <taxon>Pseudomonadati</taxon>
        <taxon>Pseudomonadota</taxon>
        <taxon>Betaproteobacteria</taxon>
        <taxon>Nitrosomonadales</taxon>
        <taxon>Sulfuricellaceae</taxon>
        <taxon>Sulfurimicrobium</taxon>
    </lineage>
</organism>
<dbReference type="RefSeq" id="WP_173065113.1">
    <property type="nucleotide sequence ID" value="NZ_AP022853.1"/>
</dbReference>
<keyword evidence="1" id="KW-0067">ATP-binding</keyword>
<dbReference type="Gene3D" id="3.30.1490.20">
    <property type="entry name" value="ATP-grasp fold, A domain"/>
    <property type="match status" value="1"/>
</dbReference>
<dbReference type="PROSITE" id="PS50975">
    <property type="entry name" value="ATP_GRASP"/>
    <property type="match status" value="1"/>
</dbReference>
<keyword evidence="1" id="KW-0547">Nucleotide-binding</keyword>
<dbReference type="SUPFAM" id="SSF56059">
    <property type="entry name" value="Glutathione synthetase ATP-binding domain-like"/>
    <property type="match status" value="1"/>
</dbReference>
<dbReference type="InterPro" id="IPR013815">
    <property type="entry name" value="ATP_grasp_subdomain_1"/>
</dbReference>
<dbReference type="PANTHER" id="PTHR21621:SF0">
    <property type="entry name" value="BETA-CITRYLGLUTAMATE SYNTHASE B-RELATED"/>
    <property type="match status" value="1"/>
</dbReference>
<feature type="domain" description="ATP-grasp" evidence="2">
    <location>
        <begin position="287"/>
        <end position="482"/>
    </location>
</feature>
<dbReference type="Pfam" id="PF08443">
    <property type="entry name" value="RimK"/>
    <property type="match status" value="1"/>
</dbReference>
<dbReference type="GO" id="GO:0046872">
    <property type="term" value="F:metal ion binding"/>
    <property type="evidence" value="ECO:0007669"/>
    <property type="project" value="InterPro"/>
</dbReference>
<protein>
    <submittedName>
        <fullName evidence="3">Ribosomal protein S6 modification protein</fullName>
    </submittedName>
</protein>
<dbReference type="GO" id="GO:0005524">
    <property type="term" value="F:ATP binding"/>
    <property type="evidence" value="ECO:0007669"/>
    <property type="project" value="UniProtKB-UniRule"/>
</dbReference>
<reference evidence="4" key="1">
    <citation type="submission" date="2020-03" db="EMBL/GenBank/DDBJ databases">
        <title>Complete genome sequence of sulfur-oxidizing bacterium skT11.</title>
        <authorList>
            <person name="Kanda M."/>
            <person name="Kojima H."/>
            <person name="Fukui M."/>
        </authorList>
    </citation>
    <scope>NUCLEOTIDE SEQUENCE [LARGE SCALE GENOMIC DNA]</scope>
    <source>
        <strain evidence="4">skT11</strain>
    </source>
</reference>
<proteinExistence type="predicted"/>
<sequence>MSILIVVNNPRDWPLDVPGVTVVPARAYLTDPAWGNERFARVFNLCKTYRYQSLGYYVSLLAEARGHKPLPRVNTLEDLQSRNLVRHLTEGLDESIRKSLAHIKSDTFELSIYFGRNVASCHDQLSRQIFNLLQAPLLRADFERRDHHWRIRKVRLIAASDIPPEHQEFAIQATLDYFMGRRRRAPRRSMPRYDLAILHDPDNPEPASNARALRKFEKAAQALGMHVDFITRADFGRLSEFDALFIRDTTSVNHYTYRFSRRAAAEGLVVIDDPDAILKCNNKVFLAEILERHRIPTPKTLLVDRDNVDRIIPTLGLPCVLKQPDGSFSLGVVKVESEQELHAKVNGLLDKSELIVAQEYLPTEFDWRVGILDRQPLFVVKYFMVPGHWQIIKHADERHKYVEGATVALSVDEAPERVMKLALKAANLIGDGFYGVDIKQVGKRYYIIEINDNPSVDAGNEDGVLKDALYRDVMEVFLKRIEARRRGASR</sequence>
<evidence type="ECO:0000313" key="3">
    <source>
        <dbReference type="EMBL" id="BCB27462.1"/>
    </source>
</evidence>
<evidence type="ECO:0000259" key="2">
    <source>
        <dbReference type="PROSITE" id="PS50975"/>
    </source>
</evidence>
<dbReference type="InterPro" id="IPR013651">
    <property type="entry name" value="ATP-grasp_RimK-type"/>
</dbReference>
<dbReference type="KEGG" id="slac:SKTS_23480"/>
<evidence type="ECO:0000313" key="4">
    <source>
        <dbReference type="Proteomes" id="UP000502260"/>
    </source>
</evidence>
<dbReference type="Gene3D" id="3.30.470.20">
    <property type="entry name" value="ATP-grasp fold, B domain"/>
    <property type="match status" value="1"/>
</dbReference>
<evidence type="ECO:0000256" key="1">
    <source>
        <dbReference type="PROSITE-ProRule" id="PRU00409"/>
    </source>
</evidence>
<gene>
    <name evidence="3" type="ORF">SKTS_23480</name>
</gene>
<accession>A0A6F8VEU0</accession>
<dbReference type="InterPro" id="IPR011761">
    <property type="entry name" value="ATP-grasp"/>
</dbReference>
<dbReference type="GO" id="GO:0009432">
    <property type="term" value="P:SOS response"/>
    <property type="evidence" value="ECO:0007669"/>
    <property type="project" value="TreeGrafter"/>
</dbReference>
<keyword evidence="4" id="KW-1185">Reference proteome</keyword>
<dbReference type="GO" id="GO:0005737">
    <property type="term" value="C:cytoplasm"/>
    <property type="evidence" value="ECO:0007669"/>
    <property type="project" value="TreeGrafter"/>
</dbReference>
<dbReference type="Gene3D" id="3.40.50.20">
    <property type="match status" value="1"/>
</dbReference>
<dbReference type="AlphaFoldDB" id="A0A6F8VEU0"/>
<dbReference type="Proteomes" id="UP000502260">
    <property type="component" value="Chromosome"/>
</dbReference>
<dbReference type="GO" id="GO:0018169">
    <property type="term" value="F:ribosomal S6-glutamic acid ligase activity"/>
    <property type="evidence" value="ECO:0007669"/>
    <property type="project" value="TreeGrafter"/>
</dbReference>
<dbReference type="PANTHER" id="PTHR21621">
    <property type="entry name" value="RIBOSOMAL PROTEIN S6 MODIFICATION PROTEIN"/>
    <property type="match status" value="1"/>
</dbReference>
<name>A0A6F8VEU0_9PROT</name>